<evidence type="ECO:0000313" key="1">
    <source>
        <dbReference type="EMBL" id="TFK67065.1"/>
    </source>
</evidence>
<name>A0ACD3AMY8_9AGAR</name>
<dbReference type="Proteomes" id="UP000308600">
    <property type="component" value="Unassembled WGS sequence"/>
</dbReference>
<evidence type="ECO:0000313" key="2">
    <source>
        <dbReference type="Proteomes" id="UP000308600"/>
    </source>
</evidence>
<accession>A0ACD3AMY8</accession>
<protein>
    <submittedName>
        <fullName evidence="1">Uncharacterized protein</fullName>
    </submittedName>
</protein>
<keyword evidence="2" id="KW-1185">Reference proteome</keyword>
<reference evidence="1 2" key="1">
    <citation type="journal article" date="2019" name="Nat. Ecol. Evol.">
        <title>Megaphylogeny resolves global patterns of mushroom evolution.</title>
        <authorList>
            <person name="Varga T."/>
            <person name="Krizsan K."/>
            <person name="Foldi C."/>
            <person name="Dima B."/>
            <person name="Sanchez-Garcia M."/>
            <person name="Sanchez-Ramirez S."/>
            <person name="Szollosi G.J."/>
            <person name="Szarkandi J.G."/>
            <person name="Papp V."/>
            <person name="Albert L."/>
            <person name="Andreopoulos W."/>
            <person name="Angelini C."/>
            <person name="Antonin V."/>
            <person name="Barry K.W."/>
            <person name="Bougher N.L."/>
            <person name="Buchanan P."/>
            <person name="Buyck B."/>
            <person name="Bense V."/>
            <person name="Catcheside P."/>
            <person name="Chovatia M."/>
            <person name="Cooper J."/>
            <person name="Damon W."/>
            <person name="Desjardin D."/>
            <person name="Finy P."/>
            <person name="Geml J."/>
            <person name="Haridas S."/>
            <person name="Hughes K."/>
            <person name="Justo A."/>
            <person name="Karasinski D."/>
            <person name="Kautmanova I."/>
            <person name="Kiss B."/>
            <person name="Kocsube S."/>
            <person name="Kotiranta H."/>
            <person name="LaButti K.M."/>
            <person name="Lechner B.E."/>
            <person name="Liimatainen K."/>
            <person name="Lipzen A."/>
            <person name="Lukacs Z."/>
            <person name="Mihaltcheva S."/>
            <person name="Morgado L.N."/>
            <person name="Niskanen T."/>
            <person name="Noordeloos M.E."/>
            <person name="Ohm R.A."/>
            <person name="Ortiz-Santana B."/>
            <person name="Ovrebo C."/>
            <person name="Racz N."/>
            <person name="Riley R."/>
            <person name="Savchenko A."/>
            <person name="Shiryaev A."/>
            <person name="Soop K."/>
            <person name="Spirin V."/>
            <person name="Szebenyi C."/>
            <person name="Tomsovsky M."/>
            <person name="Tulloss R.E."/>
            <person name="Uehling J."/>
            <person name="Grigoriev I.V."/>
            <person name="Vagvolgyi C."/>
            <person name="Papp T."/>
            <person name="Martin F.M."/>
            <person name="Miettinen O."/>
            <person name="Hibbett D.S."/>
            <person name="Nagy L.G."/>
        </authorList>
    </citation>
    <scope>NUCLEOTIDE SEQUENCE [LARGE SCALE GENOMIC DNA]</scope>
    <source>
        <strain evidence="1 2">NL-1719</strain>
    </source>
</reference>
<proteinExistence type="predicted"/>
<dbReference type="EMBL" id="ML208386">
    <property type="protein sequence ID" value="TFK67065.1"/>
    <property type="molecule type" value="Genomic_DNA"/>
</dbReference>
<sequence length="285" mass="32447">MTSIAEPTYFWFKPLSNTVHRKYTVVVRVGLRPSSTMMVTSSSPQLLDIPMELVLKILPDTPTDLLTLASTCRFFNLLIMPQFLRLPDSGHVDVVDLSFDGDTLTVRVSHTGYPRLITHRFLADRNQLGTMNSFAFLSLNFGIKSVGKLICRFTSSLITHSTSPISQIIQAFIHQYERFTAFIRRLQKISHIALHFDLRNLFADRIPERLVQSWTASLDALLVAGMEKQSELHVYGGKFPTTVFENSLKRGWVSQITSLFMPPTTNPKIRDLHKLGRRPILPFLD</sequence>
<gene>
    <name evidence="1" type="ORF">BDN72DRAFT_879896</name>
</gene>
<organism evidence="1 2">
    <name type="scientific">Pluteus cervinus</name>
    <dbReference type="NCBI Taxonomy" id="181527"/>
    <lineage>
        <taxon>Eukaryota</taxon>
        <taxon>Fungi</taxon>
        <taxon>Dikarya</taxon>
        <taxon>Basidiomycota</taxon>
        <taxon>Agaricomycotina</taxon>
        <taxon>Agaricomycetes</taxon>
        <taxon>Agaricomycetidae</taxon>
        <taxon>Agaricales</taxon>
        <taxon>Pluteineae</taxon>
        <taxon>Pluteaceae</taxon>
        <taxon>Pluteus</taxon>
    </lineage>
</organism>